<dbReference type="GO" id="GO:1905786">
    <property type="term" value="P:positive regulation of anaphase-promoting complex-dependent catabolic process"/>
    <property type="evidence" value="ECO:0007669"/>
    <property type="project" value="TreeGrafter"/>
</dbReference>
<dbReference type="AlphaFoldDB" id="A0A1Q3BZF5"/>
<name>A0A1Q3BZF5_CEPFO</name>
<comment type="caution">
    <text evidence="9">The sequence shown here is derived from an EMBL/GenBank/DDBJ whole genome shotgun (WGS) entry which is preliminary data.</text>
</comment>
<dbReference type="SMART" id="SM00320">
    <property type="entry name" value="WD40"/>
    <property type="match status" value="6"/>
</dbReference>
<dbReference type="PROSITE" id="PS50082">
    <property type="entry name" value="WD_REPEATS_2"/>
    <property type="match status" value="2"/>
</dbReference>
<dbReference type="GO" id="GO:0051301">
    <property type="term" value="P:cell division"/>
    <property type="evidence" value="ECO:0007669"/>
    <property type="project" value="UniProtKB-KW"/>
</dbReference>
<dbReference type="InterPro" id="IPR056150">
    <property type="entry name" value="WD40_CDC20-Fz"/>
</dbReference>
<proteinExistence type="inferred from homology"/>
<keyword evidence="3" id="KW-0132">Cell division</keyword>
<keyword evidence="10" id="KW-1185">Reference proteome</keyword>
<dbReference type="SUPFAM" id="SSF50978">
    <property type="entry name" value="WD40 repeat-like"/>
    <property type="match status" value="1"/>
</dbReference>
<accession>A0A1Q3BZF5</accession>
<dbReference type="CDD" id="cd00200">
    <property type="entry name" value="WD40"/>
    <property type="match status" value="1"/>
</dbReference>
<dbReference type="GO" id="GO:0016567">
    <property type="term" value="P:protein ubiquitination"/>
    <property type="evidence" value="ECO:0007669"/>
    <property type="project" value="UniProtKB-UniPathway"/>
</dbReference>
<dbReference type="OrthoDB" id="10263272at2759"/>
<dbReference type="InterPro" id="IPR015943">
    <property type="entry name" value="WD40/YVTN_repeat-like_dom_sf"/>
</dbReference>
<organism evidence="9 10">
    <name type="scientific">Cephalotus follicularis</name>
    <name type="common">Albany pitcher plant</name>
    <dbReference type="NCBI Taxonomy" id="3775"/>
    <lineage>
        <taxon>Eukaryota</taxon>
        <taxon>Viridiplantae</taxon>
        <taxon>Streptophyta</taxon>
        <taxon>Embryophyta</taxon>
        <taxon>Tracheophyta</taxon>
        <taxon>Spermatophyta</taxon>
        <taxon>Magnoliopsida</taxon>
        <taxon>eudicotyledons</taxon>
        <taxon>Gunneridae</taxon>
        <taxon>Pentapetalae</taxon>
        <taxon>rosids</taxon>
        <taxon>fabids</taxon>
        <taxon>Oxalidales</taxon>
        <taxon>Cephalotaceae</taxon>
        <taxon>Cephalotus</taxon>
    </lineage>
</organism>
<dbReference type="GO" id="GO:0005680">
    <property type="term" value="C:anaphase-promoting complex"/>
    <property type="evidence" value="ECO:0007669"/>
    <property type="project" value="TreeGrafter"/>
</dbReference>
<dbReference type="EMBL" id="BDDD01001105">
    <property type="protein sequence ID" value="GAV73404.1"/>
    <property type="molecule type" value="Genomic_DNA"/>
</dbReference>
<gene>
    <name evidence="9" type="ORF">CFOL_v3_16890</name>
</gene>
<keyword evidence="6" id="KW-0131">Cell cycle</keyword>
<keyword evidence="5" id="KW-0498">Mitosis</keyword>
<evidence type="ECO:0000256" key="6">
    <source>
        <dbReference type="ARBA" id="ARBA00023306"/>
    </source>
</evidence>
<comment type="similarity">
    <text evidence="1">Belongs to the WD repeat CDC20/Fizzy family.</text>
</comment>
<dbReference type="PROSITE" id="PS50294">
    <property type="entry name" value="WD_REPEATS_REGION"/>
    <property type="match status" value="2"/>
</dbReference>
<dbReference type="GO" id="GO:1990757">
    <property type="term" value="F:ubiquitin ligase activator activity"/>
    <property type="evidence" value="ECO:0007669"/>
    <property type="project" value="TreeGrafter"/>
</dbReference>
<dbReference type="UniPathway" id="UPA00143"/>
<dbReference type="PANTHER" id="PTHR19918">
    <property type="entry name" value="CELL DIVISION CYCLE 20 CDC20 FIZZY -RELATED"/>
    <property type="match status" value="1"/>
</dbReference>
<dbReference type="InterPro" id="IPR036322">
    <property type="entry name" value="WD40_repeat_dom_sf"/>
</dbReference>
<dbReference type="STRING" id="3775.A0A1Q3BZF5"/>
<evidence type="ECO:0000313" key="9">
    <source>
        <dbReference type="EMBL" id="GAV73404.1"/>
    </source>
</evidence>
<feature type="repeat" description="WD" evidence="7">
    <location>
        <begin position="357"/>
        <end position="390"/>
    </location>
</feature>
<evidence type="ECO:0000256" key="1">
    <source>
        <dbReference type="ARBA" id="ARBA00006445"/>
    </source>
</evidence>
<evidence type="ECO:0000313" key="10">
    <source>
        <dbReference type="Proteomes" id="UP000187406"/>
    </source>
</evidence>
<sequence length="416" mass="46983">LDQAHSLLTNRTKEVRNSKYGVAYQQKLVENLTLDSEGRPFRMLVFRGSPKSCRKSIRFIDEMRREEIENDNTKKHEFRRLPLREARILDAPKLKNDYYLNIIDWGKNNIIAVALGSDLYLWNSENKNIQKLSQGQGESVEPTSLAWSQDAKTVAVGYMCSKLSLFDAETLKVVRNLEGHNQRVGAVAWNDHILTSGSGDSYIINHDVRARNSLTSRIEAHNAEVCGLKWSSEGNILASGGNENVIYIWEASKMGTSNFLYKLSEHRAAVKALAWCPYQFKILASGGGTKDGCIKIWNTQKGICIDSIETKAQICGLEWNRHHNEILSGHGYSNDASEHQNQLCLWRYPSMTKVGEMKRHRSRVVNLCQSPDGLTVLSAGADETLRFWDIFGPPCIEKQRVSNLDGLLSLKTSPIR</sequence>
<protein>
    <submittedName>
        <fullName evidence="9">WD40 domain-containing protein</fullName>
    </submittedName>
</protein>
<dbReference type="InParanoid" id="A0A1Q3BZF5"/>
<dbReference type="GO" id="GO:0010997">
    <property type="term" value="F:anaphase-promoting complex binding"/>
    <property type="evidence" value="ECO:0007669"/>
    <property type="project" value="InterPro"/>
</dbReference>
<keyword evidence="4" id="KW-0677">Repeat</keyword>
<dbReference type="PROSITE" id="PS00678">
    <property type="entry name" value="WD_REPEATS_1"/>
    <property type="match status" value="1"/>
</dbReference>
<keyword evidence="2 7" id="KW-0853">WD repeat</keyword>
<feature type="repeat" description="WD" evidence="7">
    <location>
        <begin position="218"/>
        <end position="250"/>
    </location>
</feature>
<dbReference type="InterPro" id="IPR001680">
    <property type="entry name" value="WD40_rpt"/>
</dbReference>
<evidence type="ECO:0000259" key="8">
    <source>
        <dbReference type="Pfam" id="PF24807"/>
    </source>
</evidence>
<evidence type="ECO:0000256" key="7">
    <source>
        <dbReference type="PROSITE-ProRule" id="PRU00221"/>
    </source>
</evidence>
<reference evidence="10" key="1">
    <citation type="submission" date="2016-04" db="EMBL/GenBank/DDBJ databases">
        <title>Cephalotus genome sequencing.</title>
        <authorList>
            <person name="Fukushima K."/>
            <person name="Hasebe M."/>
            <person name="Fang X."/>
        </authorList>
    </citation>
    <scope>NUCLEOTIDE SEQUENCE [LARGE SCALE GENOMIC DNA]</scope>
    <source>
        <strain evidence="10">cv. St1</strain>
    </source>
</reference>
<feature type="domain" description="CDC20/Fizzy WD40" evidence="8">
    <location>
        <begin position="89"/>
        <end position="388"/>
    </location>
</feature>
<feature type="non-terminal residue" evidence="9">
    <location>
        <position position="1"/>
    </location>
</feature>
<evidence type="ECO:0000256" key="3">
    <source>
        <dbReference type="ARBA" id="ARBA00022618"/>
    </source>
</evidence>
<dbReference type="InterPro" id="IPR019775">
    <property type="entry name" value="WD40_repeat_CS"/>
</dbReference>
<evidence type="ECO:0000256" key="4">
    <source>
        <dbReference type="ARBA" id="ARBA00022737"/>
    </source>
</evidence>
<evidence type="ECO:0000256" key="5">
    <source>
        <dbReference type="ARBA" id="ARBA00022776"/>
    </source>
</evidence>
<dbReference type="InterPro" id="IPR033010">
    <property type="entry name" value="Cdc20/Fizzy"/>
</dbReference>
<evidence type="ECO:0000256" key="2">
    <source>
        <dbReference type="ARBA" id="ARBA00022574"/>
    </source>
</evidence>
<dbReference type="PANTHER" id="PTHR19918:SF43">
    <property type="entry name" value="CELL DIVISION CYCLE 20.2, COFACTOR OF APC COMPLEX-LIKE ISOFORM X2"/>
    <property type="match status" value="1"/>
</dbReference>
<dbReference type="Pfam" id="PF24807">
    <property type="entry name" value="WD40_CDC20-Fz"/>
    <property type="match status" value="1"/>
</dbReference>
<dbReference type="Proteomes" id="UP000187406">
    <property type="component" value="Unassembled WGS sequence"/>
</dbReference>
<dbReference type="GO" id="GO:0031145">
    <property type="term" value="P:anaphase-promoting complex-dependent catabolic process"/>
    <property type="evidence" value="ECO:0007669"/>
    <property type="project" value="TreeGrafter"/>
</dbReference>
<dbReference type="Gene3D" id="2.130.10.10">
    <property type="entry name" value="YVTN repeat-like/Quinoprotein amine dehydrogenase"/>
    <property type="match status" value="1"/>
</dbReference>